<keyword evidence="3" id="KW-1003">Cell membrane</keyword>
<evidence type="ECO:0000256" key="1">
    <source>
        <dbReference type="ARBA" id="ARBA00004651"/>
    </source>
</evidence>
<feature type="transmembrane region" description="Helical" evidence="10">
    <location>
        <begin position="54"/>
        <end position="72"/>
    </location>
</feature>
<reference evidence="12 13" key="1">
    <citation type="submission" date="2021-04" db="EMBL/GenBank/DDBJ databases">
        <title>novel species isolated from subtropical streams in China.</title>
        <authorList>
            <person name="Lu H."/>
        </authorList>
    </citation>
    <scope>NUCLEOTIDE SEQUENCE [LARGE SCALE GENOMIC DNA]</scope>
    <source>
        <strain evidence="12 13">FT147W</strain>
    </source>
</reference>
<feature type="transmembrane region" description="Helical" evidence="10">
    <location>
        <begin position="278"/>
        <end position="296"/>
    </location>
</feature>
<evidence type="ECO:0000259" key="11">
    <source>
        <dbReference type="Pfam" id="PF00999"/>
    </source>
</evidence>
<comment type="caution">
    <text evidence="12">The sequence shown here is derived from an EMBL/GenBank/DDBJ whole genome shotgun (WGS) entry which is preliminary data.</text>
</comment>
<accession>A0ABS5H2H4</accession>
<dbReference type="PANTHER" id="PTHR10110">
    <property type="entry name" value="SODIUM/HYDROGEN EXCHANGER"/>
    <property type="match status" value="1"/>
</dbReference>
<evidence type="ECO:0000313" key="12">
    <source>
        <dbReference type="EMBL" id="MBR7792174.1"/>
    </source>
</evidence>
<comment type="similarity">
    <text evidence="10">Belongs to the monovalent cation:proton antiporter 1 (CPA1) transporter (TC 2.A.36) family.</text>
</comment>
<keyword evidence="6 10" id="KW-0915">Sodium</keyword>
<name>A0ABS5H2H4_9BURK</name>
<keyword evidence="4 10" id="KW-0812">Transmembrane</keyword>
<evidence type="ECO:0000256" key="3">
    <source>
        <dbReference type="ARBA" id="ARBA00022475"/>
    </source>
</evidence>
<keyword evidence="10" id="KW-0997">Cell inner membrane</keyword>
<dbReference type="EMBL" id="JAGSPK010000002">
    <property type="protein sequence ID" value="MBR7792174.1"/>
    <property type="molecule type" value="Genomic_DNA"/>
</dbReference>
<evidence type="ECO:0000256" key="6">
    <source>
        <dbReference type="ARBA" id="ARBA00023053"/>
    </source>
</evidence>
<evidence type="ECO:0000256" key="5">
    <source>
        <dbReference type="ARBA" id="ARBA00022989"/>
    </source>
</evidence>
<dbReference type="PANTHER" id="PTHR10110:SF86">
    <property type="entry name" value="SODIUM_HYDROGEN EXCHANGER 7"/>
    <property type="match status" value="1"/>
</dbReference>
<sequence length="548" mass="59958">MQIITMVLILLLAVTVSGFIVRLSPVALPLPLIQIATGAIIASFSPFDVSLDPAIFFLLFIPPLLFLDGWRIPKEAFFLDMKPILMLAIGLVIFTVVGMGFLIDWLIPAIPLPVAFALAAILSPTDPVAVSAIASKTPIPPRLMHILEGESLLNDASGLVCFRFAVLAALTGSFSLAKASWTFMLVAGGGALIGIVLTYTINLANRWLIRQTGEEPGVQIMISLLIPFAAYLTAEHLNASGILAAVTAGVTMHYSDLTGHTLAATRMQRRTVWDTVQMILNGIMFMLLGLQLPRILESIEEIAIDTGIASLAHLSAYIVCITFALTTLRLIWVWASLKLTLFGKKGNVADKKSFPRLLLVTAFAGVRGAITLAGILTLPLTMLDGTDFPARDLVIFLAMGVILLSLIVASIALPILAAGFEFSEPVAQINKETVARNAAASAAIRRVEDLYRGISNDQPESLVQMEAAMHVIELYRRRLAHGLRQNGSQSHHIRELDVERQMRIEALRAERDQLYQLRLNRQLDDVLHRQLVHEIDLIETALTKQKQH</sequence>
<comment type="subcellular location">
    <subcellularLocation>
        <location evidence="10">Cell inner membrane</location>
        <topology evidence="10">Multi-pass membrane protein</topology>
    </subcellularLocation>
    <subcellularLocation>
        <location evidence="1">Cell membrane</location>
        <topology evidence="1">Multi-pass membrane protein</topology>
    </subcellularLocation>
</comment>
<dbReference type="InterPro" id="IPR006153">
    <property type="entry name" value="Cation/H_exchanger_TM"/>
</dbReference>
<dbReference type="InterPro" id="IPR018422">
    <property type="entry name" value="Cation/H_exchanger_CPA1"/>
</dbReference>
<comment type="caution">
    <text evidence="10">Lacks conserved residue(s) required for the propagation of feature annotation.</text>
</comment>
<protein>
    <submittedName>
        <fullName evidence="12">Na+/H+ antiporter</fullName>
    </submittedName>
</protein>
<proteinExistence type="inferred from homology"/>
<keyword evidence="7 10" id="KW-0406">Ion transport</keyword>
<dbReference type="Gene3D" id="6.10.140.1330">
    <property type="match status" value="1"/>
</dbReference>
<keyword evidence="13" id="KW-1185">Reference proteome</keyword>
<dbReference type="Pfam" id="PF00999">
    <property type="entry name" value="Na_H_Exchanger"/>
    <property type="match status" value="1"/>
</dbReference>
<dbReference type="InterPro" id="IPR004709">
    <property type="entry name" value="NaH_exchanger"/>
</dbReference>
<dbReference type="PRINTS" id="PR01084">
    <property type="entry name" value="NAHEXCHNGR"/>
</dbReference>
<comment type="function">
    <text evidence="10">Na(+)/H(+) antiporter that extrudes sodium in exchange for external protons.</text>
</comment>
<organism evidence="12 13">
    <name type="scientific">Undibacterium rivi</name>
    <dbReference type="NCBI Taxonomy" id="2828729"/>
    <lineage>
        <taxon>Bacteria</taxon>
        <taxon>Pseudomonadati</taxon>
        <taxon>Pseudomonadota</taxon>
        <taxon>Betaproteobacteria</taxon>
        <taxon>Burkholderiales</taxon>
        <taxon>Oxalobacteraceae</taxon>
        <taxon>Undibacterium</taxon>
    </lineage>
</organism>
<dbReference type="NCBIfam" id="TIGR00831">
    <property type="entry name" value="a_cpa1"/>
    <property type="match status" value="1"/>
</dbReference>
<feature type="transmembrane region" description="Helical" evidence="10">
    <location>
        <begin position="183"/>
        <end position="204"/>
    </location>
</feature>
<keyword evidence="8 10" id="KW-0472">Membrane</keyword>
<dbReference type="RefSeq" id="WP_212678250.1">
    <property type="nucleotide sequence ID" value="NZ_JAGSPK010000002.1"/>
</dbReference>
<evidence type="ECO:0000256" key="9">
    <source>
        <dbReference type="ARBA" id="ARBA00023201"/>
    </source>
</evidence>
<feature type="transmembrane region" description="Helical" evidence="10">
    <location>
        <begin position="357"/>
        <end position="381"/>
    </location>
</feature>
<dbReference type="Proteomes" id="UP000682982">
    <property type="component" value="Unassembled WGS sequence"/>
</dbReference>
<dbReference type="InterPro" id="IPR004705">
    <property type="entry name" value="Cation/H_exchanger_CPA1_bac"/>
</dbReference>
<keyword evidence="5 10" id="KW-1133">Transmembrane helix</keyword>
<evidence type="ECO:0000313" key="13">
    <source>
        <dbReference type="Proteomes" id="UP000682982"/>
    </source>
</evidence>
<feature type="transmembrane region" description="Helical" evidence="10">
    <location>
        <begin position="84"/>
        <end position="107"/>
    </location>
</feature>
<evidence type="ECO:0000256" key="8">
    <source>
        <dbReference type="ARBA" id="ARBA00023136"/>
    </source>
</evidence>
<feature type="domain" description="Cation/H+ exchanger transmembrane" evidence="11">
    <location>
        <begin position="14"/>
        <end position="417"/>
    </location>
</feature>
<feature type="transmembrane region" description="Helical" evidence="10">
    <location>
        <begin position="393"/>
        <end position="416"/>
    </location>
</feature>
<keyword evidence="10" id="KW-0050">Antiport</keyword>
<feature type="transmembrane region" description="Helical" evidence="10">
    <location>
        <begin position="316"/>
        <end position="337"/>
    </location>
</feature>
<keyword evidence="2 10" id="KW-0813">Transport</keyword>
<evidence type="ECO:0000256" key="10">
    <source>
        <dbReference type="RuleBase" id="RU366002"/>
    </source>
</evidence>
<evidence type="ECO:0000256" key="4">
    <source>
        <dbReference type="ARBA" id="ARBA00022692"/>
    </source>
</evidence>
<keyword evidence="9 10" id="KW-0739">Sodium transport</keyword>
<evidence type="ECO:0000256" key="2">
    <source>
        <dbReference type="ARBA" id="ARBA00022448"/>
    </source>
</evidence>
<gene>
    <name evidence="12" type="ORF">KDM87_06150</name>
</gene>
<evidence type="ECO:0000256" key="7">
    <source>
        <dbReference type="ARBA" id="ARBA00023065"/>
    </source>
</evidence>